<dbReference type="GO" id="GO:0004713">
    <property type="term" value="F:protein tyrosine kinase activity"/>
    <property type="evidence" value="ECO:0007669"/>
    <property type="project" value="TreeGrafter"/>
</dbReference>
<feature type="non-terminal residue" evidence="4">
    <location>
        <position position="1"/>
    </location>
</feature>
<organism evidence="4 7">
    <name type="scientific">Teichococcus wenyumeiae</name>
    <dbReference type="NCBI Taxonomy" id="2478470"/>
    <lineage>
        <taxon>Bacteria</taxon>
        <taxon>Pseudomonadati</taxon>
        <taxon>Pseudomonadota</taxon>
        <taxon>Alphaproteobacteria</taxon>
        <taxon>Acetobacterales</taxon>
        <taxon>Roseomonadaceae</taxon>
        <taxon>Roseomonas</taxon>
    </lineage>
</organism>
<keyword evidence="6" id="KW-1185">Reference proteome</keyword>
<name>A0A3A9JDA6_9PROT</name>
<feature type="coiled-coil region" evidence="1">
    <location>
        <begin position="35"/>
        <end position="62"/>
    </location>
</feature>
<evidence type="ECO:0000256" key="1">
    <source>
        <dbReference type="SAM" id="Coils"/>
    </source>
</evidence>
<dbReference type="AlphaFoldDB" id="A0A3A9JDA6"/>
<reference evidence="4 7" key="1">
    <citation type="submission" date="2018-09" db="EMBL/GenBank/DDBJ databases">
        <title>Roseomonas sp. nov., isolated from feces of Tibetan antelopes in the Qinghai-Tibet plateau, China.</title>
        <authorList>
            <person name="Tian Z."/>
        </authorList>
    </citation>
    <scope>NUCLEOTIDE SEQUENCE [LARGE SCALE GENOMIC DNA]</scope>
    <source>
        <strain evidence="5 6">Z23</strain>
        <strain evidence="4 7">Z24</strain>
    </source>
</reference>
<protein>
    <recommendedName>
        <fullName evidence="3">Tyrosine-protein kinase G-rich domain-containing protein</fullName>
    </recommendedName>
</protein>
<evidence type="ECO:0000313" key="5">
    <source>
        <dbReference type="EMBL" id="RMI15100.1"/>
    </source>
</evidence>
<keyword evidence="2" id="KW-0812">Transmembrane</keyword>
<sequence length="326" mass="35457">SYEVQLRQAERRRAEFQARYIDLLPSEALGGNSRLEAARTRLQDIKGELQDARMRRQLTQKQLEAAPPRLAEPTIQVGGSTGVAEAERNLRELRLRFTEQHPDVAAARAALAAARRSGGGGGTRVVPSGTPRANPLYEQLKVRLVDVDAQIASLERQERDGKVEVDRLDAMARSEPEVQAQFMNLDRDYTVLRRNYEELLARRESIQIAGAARSNSDRVRLEVVDPPSLPIRPVSPNRPLLLTGVLVAGLGAGALVALLLVQLDQGFHTVNDLRRLGLPVLGGISSAVRPRQIGAVFGFALGVMALLGVFGALLAGIPGVVVRMLA</sequence>
<evidence type="ECO:0000313" key="7">
    <source>
        <dbReference type="Proteomes" id="UP000278036"/>
    </source>
</evidence>
<dbReference type="OrthoDB" id="9795292at2"/>
<proteinExistence type="predicted"/>
<keyword evidence="2" id="KW-0472">Membrane</keyword>
<feature type="transmembrane region" description="Helical" evidence="2">
    <location>
        <begin position="240"/>
        <end position="261"/>
    </location>
</feature>
<dbReference type="InterPro" id="IPR032807">
    <property type="entry name" value="GNVR"/>
</dbReference>
<dbReference type="EMBL" id="RFLX01000083">
    <property type="protein sequence ID" value="RMI15100.1"/>
    <property type="molecule type" value="Genomic_DNA"/>
</dbReference>
<dbReference type="RefSeq" id="WP_120640708.1">
    <property type="nucleotide sequence ID" value="NZ_RAQU01000243.1"/>
</dbReference>
<dbReference type="PANTHER" id="PTHR32309">
    <property type="entry name" value="TYROSINE-PROTEIN KINASE"/>
    <property type="match status" value="1"/>
</dbReference>
<comment type="caution">
    <text evidence="4">The sequence shown here is derived from an EMBL/GenBank/DDBJ whole genome shotgun (WGS) entry which is preliminary data.</text>
</comment>
<evidence type="ECO:0000313" key="6">
    <source>
        <dbReference type="Proteomes" id="UP000274097"/>
    </source>
</evidence>
<accession>A0A3A9JDA6</accession>
<dbReference type="InParanoid" id="A0A3A9JDA6"/>
<dbReference type="Pfam" id="PF13807">
    <property type="entry name" value="GNVR"/>
    <property type="match status" value="1"/>
</dbReference>
<feature type="transmembrane region" description="Helical" evidence="2">
    <location>
        <begin position="295"/>
        <end position="322"/>
    </location>
</feature>
<keyword evidence="1" id="KW-0175">Coiled coil</keyword>
<dbReference type="InterPro" id="IPR050445">
    <property type="entry name" value="Bact_polysacc_biosynth/exp"/>
</dbReference>
<keyword evidence="2" id="KW-1133">Transmembrane helix</keyword>
<dbReference type="GO" id="GO:0005886">
    <property type="term" value="C:plasma membrane"/>
    <property type="evidence" value="ECO:0007669"/>
    <property type="project" value="TreeGrafter"/>
</dbReference>
<evidence type="ECO:0000313" key="4">
    <source>
        <dbReference type="EMBL" id="RKK01616.1"/>
    </source>
</evidence>
<dbReference type="PANTHER" id="PTHR32309:SF13">
    <property type="entry name" value="FERRIC ENTEROBACTIN TRANSPORT PROTEIN FEPE"/>
    <property type="match status" value="1"/>
</dbReference>
<gene>
    <name evidence="4" type="ORF">D6Z83_24080</name>
    <name evidence="5" type="ORF">EBE87_27195</name>
</gene>
<dbReference type="EMBL" id="RAQU01000243">
    <property type="protein sequence ID" value="RKK01616.1"/>
    <property type="molecule type" value="Genomic_DNA"/>
</dbReference>
<dbReference type="Proteomes" id="UP000278036">
    <property type="component" value="Unassembled WGS sequence"/>
</dbReference>
<feature type="domain" description="Tyrosine-protein kinase G-rich" evidence="3">
    <location>
        <begin position="178"/>
        <end position="259"/>
    </location>
</feature>
<dbReference type="Proteomes" id="UP000274097">
    <property type="component" value="Unassembled WGS sequence"/>
</dbReference>
<evidence type="ECO:0000256" key="2">
    <source>
        <dbReference type="SAM" id="Phobius"/>
    </source>
</evidence>
<evidence type="ECO:0000259" key="3">
    <source>
        <dbReference type="Pfam" id="PF13807"/>
    </source>
</evidence>